<name>A0A2P2JNT9_RHIMU</name>
<proteinExistence type="predicted"/>
<protein>
    <submittedName>
        <fullName evidence="1">Uncharacterized protein</fullName>
    </submittedName>
</protein>
<sequence>MSSYLSLYQNCWFIRQLLSIIGTNVVCHSDY</sequence>
<accession>A0A2P2JNT9</accession>
<evidence type="ECO:0000313" key="1">
    <source>
        <dbReference type="EMBL" id="MBW95099.1"/>
    </source>
</evidence>
<organism evidence="1">
    <name type="scientific">Rhizophora mucronata</name>
    <name type="common">Asiatic mangrove</name>
    <dbReference type="NCBI Taxonomy" id="61149"/>
    <lineage>
        <taxon>Eukaryota</taxon>
        <taxon>Viridiplantae</taxon>
        <taxon>Streptophyta</taxon>
        <taxon>Embryophyta</taxon>
        <taxon>Tracheophyta</taxon>
        <taxon>Spermatophyta</taxon>
        <taxon>Magnoliopsida</taxon>
        <taxon>eudicotyledons</taxon>
        <taxon>Gunneridae</taxon>
        <taxon>Pentapetalae</taxon>
        <taxon>rosids</taxon>
        <taxon>fabids</taxon>
        <taxon>Malpighiales</taxon>
        <taxon>Rhizophoraceae</taxon>
        <taxon>Rhizophora</taxon>
    </lineage>
</organism>
<reference evidence="1" key="1">
    <citation type="submission" date="2018-02" db="EMBL/GenBank/DDBJ databases">
        <title>Rhizophora mucronata_Transcriptome.</title>
        <authorList>
            <person name="Meera S.P."/>
            <person name="Sreeshan A."/>
            <person name="Augustine A."/>
        </authorList>
    </citation>
    <scope>NUCLEOTIDE SEQUENCE</scope>
    <source>
        <tissue evidence="1">Leaf</tissue>
    </source>
</reference>
<dbReference type="EMBL" id="GGEC01014616">
    <property type="protein sequence ID" value="MBW95099.1"/>
    <property type="molecule type" value="Transcribed_RNA"/>
</dbReference>
<dbReference type="AlphaFoldDB" id="A0A2P2JNT9"/>